<evidence type="ECO:0000313" key="3">
    <source>
        <dbReference type="EMBL" id="NMM43997.1"/>
    </source>
</evidence>
<organism evidence="3 4">
    <name type="scientific">Pacificispira spongiicola</name>
    <dbReference type="NCBI Taxonomy" id="2729598"/>
    <lineage>
        <taxon>Bacteria</taxon>
        <taxon>Pseudomonadati</taxon>
        <taxon>Pseudomonadota</taxon>
        <taxon>Alphaproteobacteria</taxon>
        <taxon>Rhodospirillales</taxon>
        <taxon>Rhodospirillaceae</taxon>
        <taxon>Pacificispira</taxon>
    </lineage>
</organism>
<dbReference type="PANTHER" id="PTHR46268">
    <property type="entry name" value="STRESS RESPONSE PROTEIN NHAX"/>
    <property type="match status" value="1"/>
</dbReference>
<comment type="caution">
    <text evidence="3">The sequence shown here is derived from an EMBL/GenBank/DDBJ whole genome shotgun (WGS) entry which is preliminary data.</text>
</comment>
<evidence type="ECO:0000313" key="4">
    <source>
        <dbReference type="Proteomes" id="UP000539372"/>
    </source>
</evidence>
<gene>
    <name evidence="3" type="ORF">HH303_05885</name>
</gene>
<dbReference type="PRINTS" id="PR01438">
    <property type="entry name" value="UNVRSLSTRESS"/>
</dbReference>
<dbReference type="AlphaFoldDB" id="A0A7Y0DYK7"/>
<dbReference type="EMBL" id="JABBNT010000002">
    <property type="protein sequence ID" value="NMM43997.1"/>
    <property type="molecule type" value="Genomic_DNA"/>
</dbReference>
<dbReference type="RefSeq" id="WP_169624311.1">
    <property type="nucleotide sequence ID" value="NZ_JABBNT010000002.1"/>
</dbReference>
<sequence length="286" mass="30526">MDKKILALVDTSTYAQSVCDHAAWVAKGANAGVTLLHVLGRRDGIGGDSMNLSGSIGLGARSALLAELADLDAQRAKLAQQKGRAVLEDAERHLKDASVDEVSTKLRIGDLVETVTDLEGDQDLVLIGKRGEAADFAKGHLGSNLERVVRATSKPVLVASRAFKPVRRFLIADDGGRSVDKAVDHLCQSTLFKGLDCLVLTVGPDTAEARNRLAETERKLTSAGYTVTTDVRPGLPETVIGDAVEGDQIDLVVMGAYGHSRIRTLIIGSTTAEMLRSCRVPVMLFR</sequence>
<proteinExistence type="inferred from homology"/>
<feature type="domain" description="UspA" evidence="2">
    <location>
        <begin position="209"/>
        <end position="286"/>
    </location>
</feature>
<reference evidence="3 4" key="1">
    <citation type="submission" date="2020-04" db="EMBL/GenBank/DDBJ databases">
        <title>Rhodospirillaceae bacterium KN72 isolated from deep sea.</title>
        <authorList>
            <person name="Zhang D.-C."/>
        </authorList>
    </citation>
    <scope>NUCLEOTIDE SEQUENCE [LARGE SCALE GENOMIC DNA]</scope>
    <source>
        <strain evidence="3 4">KN72</strain>
    </source>
</reference>
<dbReference type="SUPFAM" id="SSF52402">
    <property type="entry name" value="Adenine nucleotide alpha hydrolases-like"/>
    <property type="match status" value="2"/>
</dbReference>
<dbReference type="CDD" id="cd00293">
    <property type="entry name" value="USP-like"/>
    <property type="match status" value="2"/>
</dbReference>
<dbReference type="InterPro" id="IPR006016">
    <property type="entry name" value="UspA"/>
</dbReference>
<dbReference type="Pfam" id="PF00582">
    <property type="entry name" value="Usp"/>
    <property type="match status" value="2"/>
</dbReference>
<accession>A0A7Y0DYK7</accession>
<dbReference type="PANTHER" id="PTHR46268:SF6">
    <property type="entry name" value="UNIVERSAL STRESS PROTEIN UP12"/>
    <property type="match status" value="1"/>
</dbReference>
<keyword evidence="4" id="KW-1185">Reference proteome</keyword>
<dbReference type="Gene3D" id="3.40.50.12370">
    <property type="match status" value="1"/>
</dbReference>
<dbReference type="InterPro" id="IPR006015">
    <property type="entry name" value="Universal_stress_UspA"/>
</dbReference>
<name>A0A7Y0DYK7_9PROT</name>
<protein>
    <submittedName>
        <fullName evidence="3">Universal stress protein</fullName>
    </submittedName>
</protein>
<evidence type="ECO:0000259" key="2">
    <source>
        <dbReference type="Pfam" id="PF00582"/>
    </source>
</evidence>
<feature type="domain" description="UspA" evidence="2">
    <location>
        <begin position="3"/>
        <end position="158"/>
    </location>
</feature>
<dbReference type="Proteomes" id="UP000539372">
    <property type="component" value="Unassembled WGS sequence"/>
</dbReference>
<evidence type="ECO:0000256" key="1">
    <source>
        <dbReference type="ARBA" id="ARBA00008791"/>
    </source>
</evidence>
<comment type="similarity">
    <text evidence="1">Belongs to the universal stress protein A family.</text>
</comment>